<dbReference type="SUPFAM" id="SSF54593">
    <property type="entry name" value="Glyoxalase/Bleomycin resistance protein/Dihydroxybiphenyl dioxygenase"/>
    <property type="match status" value="1"/>
</dbReference>
<dbReference type="Pfam" id="PF00903">
    <property type="entry name" value="Glyoxalase"/>
    <property type="match status" value="1"/>
</dbReference>
<gene>
    <name evidence="2" type="ORF">CHH28_16705</name>
</gene>
<dbReference type="PROSITE" id="PS51819">
    <property type="entry name" value="VOC"/>
    <property type="match status" value="1"/>
</dbReference>
<dbReference type="InterPro" id="IPR029068">
    <property type="entry name" value="Glyas_Bleomycin-R_OHBP_Dase"/>
</dbReference>
<feature type="domain" description="VOC" evidence="1">
    <location>
        <begin position="4"/>
        <end position="121"/>
    </location>
</feature>
<dbReference type="Proteomes" id="UP000202440">
    <property type="component" value="Chromosome"/>
</dbReference>
<dbReference type="InterPro" id="IPR052164">
    <property type="entry name" value="Anthracycline_SecMetBiosynth"/>
</dbReference>
<dbReference type="EMBL" id="CP022530">
    <property type="protein sequence ID" value="ASP40215.1"/>
    <property type="molecule type" value="Genomic_DNA"/>
</dbReference>
<dbReference type="KEGG" id="bsan:CHH28_16705"/>
<dbReference type="InterPro" id="IPR004360">
    <property type="entry name" value="Glyas_Fos-R_dOase_dom"/>
</dbReference>
<dbReference type="InterPro" id="IPR037523">
    <property type="entry name" value="VOC_core"/>
</dbReference>
<keyword evidence="3" id="KW-1185">Reference proteome</keyword>
<evidence type="ECO:0000259" key="1">
    <source>
        <dbReference type="PROSITE" id="PS51819"/>
    </source>
</evidence>
<dbReference type="OrthoDB" id="8776491at2"/>
<dbReference type="Gene3D" id="3.10.180.10">
    <property type="entry name" value="2,3-Dihydroxybiphenyl 1,2-Dioxygenase, domain 1"/>
    <property type="match status" value="1"/>
</dbReference>
<dbReference type="RefSeq" id="WP_094061384.1">
    <property type="nucleotide sequence ID" value="NZ_CP022530.1"/>
</dbReference>
<accession>A0A222FMF8</accession>
<evidence type="ECO:0000313" key="3">
    <source>
        <dbReference type="Proteomes" id="UP000202440"/>
    </source>
</evidence>
<reference evidence="2 3" key="1">
    <citation type="submission" date="2017-07" db="EMBL/GenBank/DDBJ databases">
        <title>Annotated genome sequence of Bacterioplanes sanyensis isolated from Red Sea.</title>
        <authorList>
            <person name="Rehman Z.U."/>
        </authorList>
    </citation>
    <scope>NUCLEOTIDE SEQUENCE [LARGE SCALE GENOMIC DNA]</scope>
    <source>
        <strain evidence="2 3">NV9</strain>
    </source>
</reference>
<sequence>MSNLAAIFEIPATDLSRAAAFYSAILEVSIEVMEMDDIKLGLFPYDEQSTVGVIMQGEGCVPSAAGVTVYLNAGDDLQLVLSRVEPNGGKILLSKTPHADDSGFFALFLDSEGNRLGLHSPS</sequence>
<dbReference type="CDD" id="cd07247">
    <property type="entry name" value="SgaA_N_like"/>
    <property type="match status" value="1"/>
</dbReference>
<name>A0A222FMF8_9GAMM</name>
<evidence type="ECO:0000313" key="2">
    <source>
        <dbReference type="EMBL" id="ASP40215.1"/>
    </source>
</evidence>
<dbReference type="PANTHER" id="PTHR33993:SF2">
    <property type="entry name" value="VOC DOMAIN-CONTAINING PROTEIN"/>
    <property type="match status" value="1"/>
</dbReference>
<proteinExistence type="predicted"/>
<dbReference type="AlphaFoldDB" id="A0A222FMF8"/>
<organism evidence="2 3">
    <name type="scientific">Bacterioplanes sanyensis</name>
    <dbReference type="NCBI Taxonomy" id="1249553"/>
    <lineage>
        <taxon>Bacteria</taxon>
        <taxon>Pseudomonadati</taxon>
        <taxon>Pseudomonadota</taxon>
        <taxon>Gammaproteobacteria</taxon>
        <taxon>Oceanospirillales</taxon>
        <taxon>Oceanospirillaceae</taxon>
        <taxon>Bacterioplanes</taxon>
    </lineage>
</organism>
<dbReference type="PANTHER" id="PTHR33993">
    <property type="entry name" value="GLYOXALASE-RELATED"/>
    <property type="match status" value="1"/>
</dbReference>
<protein>
    <submittedName>
        <fullName evidence="2">Glyoxalase</fullName>
    </submittedName>
</protein>